<evidence type="ECO:0000313" key="3">
    <source>
        <dbReference type="Proteomes" id="UP001221366"/>
    </source>
</evidence>
<evidence type="ECO:0000256" key="1">
    <source>
        <dbReference type="SAM" id="SignalP"/>
    </source>
</evidence>
<dbReference type="Proteomes" id="UP001221366">
    <property type="component" value="Unassembled WGS sequence"/>
</dbReference>
<keyword evidence="3" id="KW-1185">Reference proteome</keyword>
<evidence type="ECO:0000313" key="2">
    <source>
        <dbReference type="EMBL" id="MDF0715584.1"/>
    </source>
</evidence>
<accession>A0ABT5XWM2</accession>
<feature type="signal peptide" evidence="1">
    <location>
        <begin position="1"/>
        <end position="21"/>
    </location>
</feature>
<feature type="chain" id="PRO_5046508221" evidence="1">
    <location>
        <begin position="22"/>
        <end position="449"/>
    </location>
</feature>
<comment type="caution">
    <text evidence="2">The sequence shown here is derived from an EMBL/GenBank/DDBJ whole genome shotgun (WGS) entry which is preliminary data.</text>
</comment>
<proteinExistence type="predicted"/>
<organism evidence="2 3">
    <name type="scientific">Flagellimonas yonaguniensis</name>
    <dbReference type="NCBI Taxonomy" id="3031325"/>
    <lineage>
        <taxon>Bacteria</taxon>
        <taxon>Pseudomonadati</taxon>
        <taxon>Bacteroidota</taxon>
        <taxon>Flavobacteriia</taxon>
        <taxon>Flavobacteriales</taxon>
        <taxon>Flavobacteriaceae</taxon>
        <taxon>Flagellimonas</taxon>
    </lineage>
</organism>
<sequence>MRTKIYMLLLCGTLFFQTSCAQKKKKDNQVQELPFAQFQWNVVDKEGNEQPIDTVEYNDKMALHLPKGHIAYLKNKKFKDFEIKFDVIGFVMPGLGFRGQDKENYELIYLRENSSNKKDALQYIPIFNGSLPWQLYNYPKYEASATFTEEKIASFPLSIEHYLEKGVISNSLRLKLEEKGVRYSPNAQVQLVNERTWGIGDAEQYKGSFLRETATNWELWDPNVWSHVKIIVVGDRASVYVQDMEIPRMTVDLKRDVKTGDISLRNQFFDAFYTNVSIKDLGDGTLSIKNNREEVLSDNYIKKWQISPKFIKNENGILSQLDSIRENGATWKYVETDVDGLLNISRFISQMNGSVALKTIIHSETKQDASMHIGYAKHLIVVLNNEVVFNKEMDMKKEEGRVFVDNENLNLNLLQGKNELFMILTGDEQYQQNWGVIAKLDKLNGIQIN</sequence>
<dbReference type="Gene3D" id="2.60.120.560">
    <property type="entry name" value="Exo-inulinase, domain 1"/>
    <property type="match status" value="1"/>
</dbReference>
<dbReference type="RefSeq" id="WP_275614834.1">
    <property type="nucleotide sequence ID" value="NZ_JARFVB010000002.1"/>
</dbReference>
<dbReference type="EMBL" id="JARFVB010000002">
    <property type="protein sequence ID" value="MDF0715584.1"/>
    <property type="molecule type" value="Genomic_DNA"/>
</dbReference>
<name>A0ABT5XWM2_9FLAO</name>
<reference evidence="2 3" key="1">
    <citation type="submission" date="2023-03" db="EMBL/GenBank/DDBJ databases">
        <title>Muricauda XX sp. nov. and Muricauda XXX sp. nov., two novel species isolated from Okinawa Trough.</title>
        <authorList>
            <person name="Cao W."/>
            <person name="Deng X."/>
        </authorList>
    </citation>
    <scope>NUCLEOTIDE SEQUENCE [LARGE SCALE GENOMIC DNA]</scope>
    <source>
        <strain evidence="2 3">334s03</strain>
    </source>
</reference>
<protein>
    <submittedName>
        <fullName evidence="2">DUF1080 domain-containing protein</fullName>
    </submittedName>
</protein>
<gene>
    <name evidence="2" type="ORF">PY092_05450</name>
</gene>
<keyword evidence="1" id="KW-0732">Signal</keyword>